<evidence type="ECO:0000259" key="1">
    <source>
        <dbReference type="Pfam" id="PF16087"/>
    </source>
</evidence>
<name>A0A1B6DRD2_9HEMI</name>
<organism evidence="2">
    <name type="scientific">Clastoptera arizonana</name>
    <name type="common">Arizona spittle bug</name>
    <dbReference type="NCBI Taxonomy" id="38151"/>
    <lineage>
        <taxon>Eukaryota</taxon>
        <taxon>Metazoa</taxon>
        <taxon>Ecdysozoa</taxon>
        <taxon>Arthropoda</taxon>
        <taxon>Hexapoda</taxon>
        <taxon>Insecta</taxon>
        <taxon>Pterygota</taxon>
        <taxon>Neoptera</taxon>
        <taxon>Paraneoptera</taxon>
        <taxon>Hemiptera</taxon>
        <taxon>Auchenorrhyncha</taxon>
        <taxon>Cercopoidea</taxon>
        <taxon>Clastopteridae</taxon>
        <taxon>Clastoptera</taxon>
    </lineage>
</organism>
<accession>A0A1B6DRD2</accession>
<evidence type="ECO:0000313" key="2">
    <source>
        <dbReference type="EMBL" id="JAS28237.1"/>
    </source>
</evidence>
<proteinExistence type="predicted"/>
<reference evidence="2" key="1">
    <citation type="submission" date="2015-12" db="EMBL/GenBank/DDBJ databases">
        <title>De novo transcriptome assembly of four potential Pierce s Disease insect vectors from Arizona vineyards.</title>
        <authorList>
            <person name="Tassone E.E."/>
        </authorList>
    </citation>
    <scope>NUCLEOTIDE SEQUENCE</scope>
</reference>
<dbReference type="InterPro" id="IPR032135">
    <property type="entry name" value="DUF4817"/>
</dbReference>
<feature type="domain" description="DUF4817" evidence="1">
    <location>
        <begin position="2"/>
        <end position="43"/>
    </location>
</feature>
<sequence length="181" mass="20707">MGRSIIQTQRRFRNHFNVGRHGRVPKFETIMKWVNNFQRTGSLRPGTARGNRTVRTPENVERVGQAVEASPRRSAVKHARALRMSDRSVESVTLACVYLHNFLRRDAISRSNYTPLGTFDTEDIEGKSVIPGSWRADITEEMVGLQVLPRKPLKSATTIREEFRIFFYSVEGAVPWQNGYA</sequence>
<dbReference type="Pfam" id="PF16087">
    <property type="entry name" value="DUF4817"/>
    <property type="match status" value="1"/>
</dbReference>
<gene>
    <name evidence="2" type="ORF">g.32323</name>
</gene>
<dbReference type="AlphaFoldDB" id="A0A1B6DRD2"/>
<protein>
    <recommendedName>
        <fullName evidence="1">DUF4817 domain-containing protein</fullName>
    </recommendedName>
</protein>
<dbReference type="EMBL" id="GEDC01009061">
    <property type="protein sequence ID" value="JAS28237.1"/>
    <property type="molecule type" value="Transcribed_RNA"/>
</dbReference>